<gene>
    <name evidence="1" type="ORF">GCM10009663_57160</name>
</gene>
<name>A0ABP4EG30_9ACTN</name>
<reference evidence="2" key="1">
    <citation type="journal article" date="2019" name="Int. J. Syst. Evol. Microbiol.">
        <title>The Global Catalogue of Microorganisms (GCM) 10K type strain sequencing project: providing services to taxonomists for standard genome sequencing and annotation.</title>
        <authorList>
            <consortium name="The Broad Institute Genomics Platform"/>
            <consortium name="The Broad Institute Genome Sequencing Center for Infectious Disease"/>
            <person name="Wu L."/>
            <person name="Ma J."/>
        </authorList>
    </citation>
    <scope>NUCLEOTIDE SEQUENCE [LARGE SCALE GENOMIC DNA]</scope>
    <source>
        <strain evidence="2">JCM 13002</strain>
    </source>
</reference>
<keyword evidence="2" id="KW-1185">Reference proteome</keyword>
<protein>
    <recommendedName>
        <fullName evidence="3">Transposase IS200-like domain-containing protein</fullName>
    </recommendedName>
</protein>
<evidence type="ECO:0008006" key="3">
    <source>
        <dbReference type="Google" id="ProtNLM"/>
    </source>
</evidence>
<sequence>MRKACRALAESDGHGPRFVAVDVQHVHMPVFAARRRFGSRALNDAHIHPFGNQADSCIYWITSP</sequence>
<accession>A0ABP4EG30</accession>
<dbReference type="EMBL" id="BAAALD010000071">
    <property type="protein sequence ID" value="GAA1107835.1"/>
    <property type="molecule type" value="Genomic_DNA"/>
</dbReference>
<evidence type="ECO:0000313" key="2">
    <source>
        <dbReference type="Proteomes" id="UP001499987"/>
    </source>
</evidence>
<comment type="caution">
    <text evidence="1">The sequence shown here is derived from an EMBL/GenBank/DDBJ whole genome shotgun (WGS) entry which is preliminary data.</text>
</comment>
<organism evidence="1 2">
    <name type="scientific">Kitasatospora arboriphila</name>
    <dbReference type="NCBI Taxonomy" id="258052"/>
    <lineage>
        <taxon>Bacteria</taxon>
        <taxon>Bacillati</taxon>
        <taxon>Actinomycetota</taxon>
        <taxon>Actinomycetes</taxon>
        <taxon>Kitasatosporales</taxon>
        <taxon>Streptomycetaceae</taxon>
        <taxon>Kitasatospora</taxon>
    </lineage>
</organism>
<proteinExistence type="predicted"/>
<evidence type="ECO:0000313" key="1">
    <source>
        <dbReference type="EMBL" id="GAA1107835.1"/>
    </source>
</evidence>
<dbReference type="Proteomes" id="UP001499987">
    <property type="component" value="Unassembled WGS sequence"/>
</dbReference>